<feature type="region of interest" description="Disordered" evidence="8">
    <location>
        <begin position="76"/>
        <end position="124"/>
    </location>
</feature>
<evidence type="ECO:0000256" key="5">
    <source>
        <dbReference type="ARBA" id="ARBA00022833"/>
    </source>
</evidence>
<name>A0A3R7KIC7_9TRYP</name>
<evidence type="ECO:0000256" key="7">
    <source>
        <dbReference type="RuleBase" id="RU366077"/>
    </source>
</evidence>
<accession>A0A3R7KIC7</accession>
<dbReference type="GO" id="GO:0007155">
    <property type="term" value="P:cell adhesion"/>
    <property type="evidence" value="ECO:0007669"/>
    <property type="project" value="InterPro"/>
</dbReference>
<feature type="compositionally biased region" description="Low complexity" evidence="8">
    <location>
        <begin position="76"/>
        <end position="108"/>
    </location>
</feature>
<gene>
    <name evidence="9" type="ORF">Tco025E_10220</name>
</gene>
<evidence type="ECO:0000313" key="10">
    <source>
        <dbReference type="Proteomes" id="UP000284403"/>
    </source>
</evidence>
<dbReference type="Proteomes" id="UP000284403">
    <property type="component" value="Unassembled WGS sequence"/>
</dbReference>
<dbReference type="GO" id="GO:0046872">
    <property type="term" value="F:metal ion binding"/>
    <property type="evidence" value="ECO:0007669"/>
    <property type="project" value="UniProtKB-KW"/>
</dbReference>
<keyword evidence="3 7" id="KW-0479">Metal-binding</keyword>
<dbReference type="GO" id="GO:0006508">
    <property type="term" value="P:proteolysis"/>
    <property type="evidence" value="ECO:0007669"/>
    <property type="project" value="UniProtKB-KW"/>
</dbReference>
<dbReference type="EC" id="3.4.24.-" evidence="7"/>
<dbReference type="EMBL" id="MKKU01001544">
    <property type="protein sequence ID" value="RNE95035.1"/>
    <property type="molecule type" value="Genomic_DNA"/>
</dbReference>
<comment type="cofactor">
    <cofactor evidence="7">
        <name>Zn(2+)</name>
        <dbReference type="ChEBI" id="CHEBI:29105"/>
    </cofactor>
    <text evidence="7">Binds 1 zinc ion per subunit.</text>
</comment>
<evidence type="ECO:0000256" key="1">
    <source>
        <dbReference type="ARBA" id="ARBA00005860"/>
    </source>
</evidence>
<evidence type="ECO:0000256" key="6">
    <source>
        <dbReference type="ARBA" id="ARBA00023049"/>
    </source>
</evidence>
<dbReference type="Gene3D" id="2.30.34.10">
    <property type="entry name" value="Leishmanolysin domain 4"/>
    <property type="match status" value="1"/>
</dbReference>
<keyword evidence="5 7" id="KW-0862">Zinc</keyword>
<dbReference type="OrthoDB" id="527990at2759"/>
<comment type="similarity">
    <text evidence="1 7">Belongs to the peptidase M8 family.</text>
</comment>
<organism evidence="9 10">
    <name type="scientific">Trypanosoma conorhini</name>
    <dbReference type="NCBI Taxonomy" id="83891"/>
    <lineage>
        <taxon>Eukaryota</taxon>
        <taxon>Discoba</taxon>
        <taxon>Euglenozoa</taxon>
        <taxon>Kinetoplastea</taxon>
        <taxon>Metakinetoplastina</taxon>
        <taxon>Trypanosomatida</taxon>
        <taxon>Trypanosomatidae</taxon>
        <taxon>Trypanosoma</taxon>
    </lineage>
</organism>
<sequence>MQCGEGGTVKVKYLGAAEYVPCPEGSVIEVTASAHFEDGAKIKCPKYEEVCAIAANGSSLVVPRVLSGAEQATGAAVEPPGAEASSAAEGGDASGAEAAAGAAAAAPDVPAPPTPTPAASVNGSDVQKKLEVAAQASRKRRRCGCCGCWLQSLCAARRGRRGCSGDAAALSRSRNCGWAPTNCGGGIMNIYTCTYVPPRGVPHSGRNEAAV</sequence>
<proteinExistence type="inferred from homology"/>
<keyword evidence="4 7" id="KW-0378">Hydrolase</keyword>
<protein>
    <recommendedName>
        <fullName evidence="7">Leishmanolysin-like peptidase</fullName>
        <ecNumber evidence="7">3.4.24.-</ecNumber>
    </recommendedName>
</protein>
<dbReference type="GO" id="GO:0016020">
    <property type="term" value="C:membrane"/>
    <property type="evidence" value="ECO:0007669"/>
    <property type="project" value="InterPro"/>
</dbReference>
<comment type="caution">
    <text evidence="9">The sequence shown here is derived from an EMBL/GenBank/DDBJ whole genome shotgun (WGS) entry which is preliminary data.</text>
</comment>
<evidence type="ECO:0000256" key="4">
    <source>
        <dbReference type="ARBA" id="ARBA00022801"/>
    </source>
</evidence>
<keyword evidence="2 7" id="KW-0645">Protease</keyword>
<dbReference type="AlphaFoldDB" id="A0A3R7KIC7"/>
<evidence type="ECO:0000256" key="8">
    <source>
        <dbReference type="SAM" id="MobiDB-lite"/>
    </source>
</evidence>
<dbReference type="InterPro" id="IPR001577">
    <property type="entry name" value="Peptidase_M8"/>
</dbReference>
<reference evidence="9 10" key="1">
    <citation type="journal article" date="2018" name="BMC Genomics">
        <title>Genomic comparison of Trypanosoma conorhini and Trypanosoma rangeli to Trypanosoma cruzi strains of high and low virulence.</title>
        <authorList>
            <person name="Bradwell K.R."/>
            <person name="Koparde V.N."/>
            <person name="Matveyev A.V."/>
            <person name="Serrano M.G."/>
            <person name="Alves J.M."/>
            <person name="Parikh H."/>
            <person name="Huang B."/>
            <person name="Lee V."/>
            <person name="Espinosa-Alvarez O."/>
            <person name="Ortiz P.A."/>
            <person name="Costa-Martins A.G."/>
            <person name="Teixeira M.M."/>
            <person name="Buck G.A."/>
        </authorList>
    </citation>
    <scope>NUCLEOTIDE SEQUENCE [LARGE SCALE GENOMIC DNA]</scope>
    <source>
        <strain evidence="9 10">025E</strain>
    </source>
</reference>
<keyword evidence="6 7" id="KW-0482">Metalloprotease</keyword>
<evidence type="ECO:0000256" key="3">
    <source>
        <dbReference type="ARBA" id="ARBA00022723"/>
    </source>
</evidence>
<dbReference type="RefSeq" id="XP_029222896.1">
    <property type="nucleotide sequence ID" value="XM_029377003.1"/>
</dbReference>
<dbReference type="GO" id="GO:0004222">
    <property type="term" value="F:metalloendopeptidase activity"/>
    <property type="evidence" value="ECO:0007669"/>
    <property type="project" value="UniProtKB-UniRule"/>
</dbReference>
<dbReference type="Pfam" id="PF01457">
    <property type="entry name" value="Peptidase_M8"/>
    <property type="match status" value="1"/>
</dbReference>
<evidence type="ECO:0000313" key="9">
    <source>
        <dbReference type="EMBL" id="RNE95035.1"/>
    </source>
</evidence>
<dbReference type="GeneID" id="40323831"/>
<keyword evidence="10" id="KW-1185">Reference proteome</keyword>
<evidence type="ECO:0000256" key="2">
    <source>
        <dbReference type="ARBA" id="ARBA00022670"/>
    </source>
</evidence>